<dbReference type="PANTHER" id="PTHR30629">
    <property type="entry name" value="PROPHAGE INTEGRASE"/>
    <property type="match status" value="1"/>
</dbReference>
<protein>
    <submittedName>
        <fullName evidence="6">Integrase family protein</fullName>
    </submittedName>
</protein>
<evidence type="ECO:0000256" key="1">
    <source>
        <dbReference type="ARBA" id="ARBA00008857"/>
    </source>
</evidence>
<evidence type="ECO:0000256" key="3">
    <source>
        <dbReference type="ARBA" id="ARBA00023125"/>
    </source>
</evidence>
<dbReference type="Gene3D" id="3.30.160.390">
    <property type="entry name" value="Integrase, DNA-binding domain"/>
    <property type="match status" value="1"/>
</dbReference>
<dbReference type="InterPro" id="IPR038488">
    <property type="entry name" value="Integrase_DNA-bd_sf"/>
</dbReference>
<reference evidence="6 7" key="1">
    <citation type="journal article" date="2019" name="Int. J. Syst. Evol. Microbiol.">
        <title>The Draft Whole-Genome Sequence of the Antibiotic Producer Empedobacter haloabium ATCC 31962 Provides Indications for Its Taxonomic Reclassification.</title>
        <authorList>
            <person name="Miess H."/>
            <person name="Arlt P."/>
            <person name="Apel A.K."/>
            <person name="Weber T."/>
            <person name="Nieselt K."/>
            <person name="Hanssen F."/>
            <person name="Czemmel S."/>
            <person name="Nahnsen S."/>
            <person name="Gross H."/>
        </authorList>
    </citation>
    <scope>NUCLEOTIDE SEQUENCE [LARGE SCALE GENOMIC DNA]</scope>
    <source>
        <strain evidence="6 7">ATCC 31962</strain>
    </source>
</reference>
<dbReference type="InterPro" id="IPR050808">
    <property type="entry name" value="Phage_Integrase"/>
</dbReference>
<evidence type="ECO:0000256" key="2">
    <source>
        <dbReference type="ARBA" id="ARBA00022908"/>
    </source>
</evidence>
<dbReference type="Gene3D" id="1.10.443.10">
    <property type="entry name" value="Intergrase catalytic core"/>
    <property type="match status" value="1"/>
</dbReference>
<dbReference type="InterPro" id="IPR025166">
    <property type="entry name" value="Integrase_DNA_bind_dom"/>
</dbReference>
<comment type="similarity">
    <text evidence="1">Belongs to the 'phage' integrase family.</text>
</comment>
<name>A0ABZ1UH18_9BURK</name>
<sequence>MPFDVRAAKLLEAGQHFTISECPGLRLQATASKRTWIYRYKSPVDQRMKQTKIGEWPATSISAATVEWERLRADRLKGADVSAAKRQARAEEKKQDAAEREQKVLAALTVGKMCETYLTRHVEKNWAEKGAAEVRRMFETMLGDVADLPTADVTRSIAFDLIESHAHTPVQAGKLRAEIGAAWEYALDSGRLPESAPNWWRLILRGKLRSKGRTIQGAATGVVKRVLSETELAALVPWLPNFSRLVEDALTLYLWTCARGSEIMAMHASEITNEEDGLWWTVPKEKTKNSWREQAADFRVPLVGRAEAIVRRRLDVAKGGYLFPSSGDVGHVEQKTIGCAVWMHMPYSKTRPTYERPRLPVERWAPHDLRRSSRTVLAALGCPDEVGEAILGHMKPGVKGVYNRHAYDRERREWLTCLHNRLTELSNESISCRLSHRSFC</sequence>
<feature type="domain" description="Integrase DNA-binding" evidence="5">
    <location>
        <begin position="5"/>
        <end position="88"/>
    </location>
</feature>
<dbReference type="InterPro" id="IPR010998">
    <property type="entry name" value="Integrase_recombinase_N"/>
</dbReference>
<dbReference type="EMBL" id="CP136508">
    <property type="protein sequence ID" value="WUR11934.1"/>
    <property type="molecule type" value="Genomic_DNA"/>
</dbReference>
<organism evidence="6 7">
    <name type="scientific">[Empedobacter] haloabium</name>
    <dbReference type="NCBI Taxonomy" id="592317"/>
    <lineage>
        <taxon>Bacteria</taxon>
        <taxon>Pseudomonadati</taxon>
        <taxon>Pseudomonadota</taxon>
        <taxon>Betaproteobacteria</taxon>
        <taxon>Burkholderiales</taxon>
        <taxon>Oxalobacteraceae</taxon>
        <taxon>Telluria group</taxon>
        <taxon>Telluria group incertae sedis</taxon>
    </lineage>
</organism>
<proteinExistence type="inferred from homology"/>
<accession>A0ABZ1UH18</accession>
<gene>
    <name evidence="6" type="ORF">E7V67_019840</name>
</gene>
<keyword evidence="4" id="KW-0233">DNA recombination</keyword>
<dbReference type="InterPro" id="IPR011010">
    <property type="entry name" value="DNA_brk_join_enz"/>
</dbReference>
<dbReference type="InterPro" id="IPR013762">
    <property type="entry name" value="Integrase-like_cat_sf"/>
</dbReference>
<dbReference type="SUPFAM" id="SSF56349">
    <property type="entry name" value="DNA breaking-rejoining enzymes"/>
    <property type="match status" value="1"/>
</dbReference>
<keyword evidence="7" id="KW-1185">Reference proteome</keyword>
<evidence type="ECO:0000259" key="5">
    <source>
        <dbReference type="Pfam" id="PF13356"/>
    </source>
</evidence>
<dbReference type="PANTHER" id="PTHR30629:SF2">
    <property type="entry name" value="PROPHAGE INTEGRASE INTS-RELATED"/>
    <property type="match status" value="1"/>
</dbReference>
<keyword evidence="2" id="KW-0229">DNA integration</keyword>
<dbReference type="Proteomes" id="UP000321323">
    <property type="component" value="Chromosome"/>
</dbReference>
<evidence type="ECO:0000313" key="7">
    <source>
        <dbReference type="Proteomes" id="UP000321323"/>
    </source>
</evidence>
<dbReference type="Pfam" id="PF13356">
    <property type="entry name" value="Arm-DNA-bind_3"/>
    <property type="match status" value="1"/>
</dbReference>
<evidence type="ECO:0000256" key="4">
    <source>
        <dbReference type="ARBA" id="ARBA00023172"/>
    </source>
</evidence>
<keyword evidence="3" id="KW-0238">DNA-binding</keyword>
<dbReference type="Gene3D" id="1.10.150.130">
    <property type="match status" value="1"/>
</dbReference>
<evidence type="ECO:0000313" key="6">
    <source>
        <dbReference type="EMBL" id="WUR11934.1"/>
    </source>
</evidence>